<dbReference type="PANTHER" id="PTHR30055">
    <property type="entry name" value="HTH-TYPE TRANSCRIPTIONAL REGULATOR RUTR"/>
    <property type="match status" value="1"/>
</dbReference>
<evidence type="ECO:0000256" key="2">
    <source>
        <dbReference type="PROSITE-ProRule" id="PRU00335"/>
    </source>
</evidence>
<evidence type="ECO:0000313" key="4">
    <source>
        <dbReference type="EMBL" id="GEB49189.1"/>
    </source>
</evidence>
<evidence type="ECO:0000256" key="1">
    <source>
        <dbReference type="ARBA" id="ARBA00023125"/>
    </source>
</evidence>
<dbReference type="PRINTS" id="PR00455">
    <property type="entry name" value="HTHTETR"/>
</dbReference>
<dbReference type="Pfam" id="PF00440">
    <property type="entry name" value="TetR_N"/>
    <property type="match status" value="1"/>
</dbReference>
<dbReference type="InterPro" id="IPR036271">
    <property type="entry name" value="Tet_transcr_reg_TetR-rel_C_sf"/>
</dbReference>
<gene>
    <name evidence="4" type="ORF">SCA03_17400</name>
</gene>
<dbReference type="Proteomes" id="UP000319210">
    <property type="component" value="Unassembled WGS sequence"/>
</dbReference>
<keyword evidence="5" id="KW-1185">Reference proteome</keyword>
<dbReference type="PANTHER" id="PTHR30055:SF200">
    <property type="entry name" value="HTH-TYPE TRANSCRIPTIONAL REPRESSOR BDCR"/>
    <property type="match status" value="1"/>
</dbReference>
<dbReference type="InterPro" id="IPR009057">
    <property type="entry name" value="Homeodomain-like_sf"/>
</dbReference>
<name>A0A4Y3QW54_STRCI</name>
<dbReference type="SUPFAM" id="SSF48498">
    <property type="entry name" value="Tetracyclin repressor-like, C-terminal domain"/>
    <property type="match status" value="1"/>
</dbReference>
<dbReference type="RefSeq" id="WP_086816212.1">
    <property type="nucleotide sequence ID" value="NZ_BJMM01000006.1"/>
</dbReference>
<organism evidence="4 5">
    <name type="scientific">Streptomyces cacaoi</name>
    <dbReference type="NCBI Taxonomy" id="1898"/>
    <lineage>
        <taxon>Bacteria</taxon>
        <taxon>Bacillati</taxon>
        <taxon>Actinomycetota</taxon>
        <taxon>Actinomycetes</taxon>
        <taxon>Kitasatosporales</taxon>
        <taxon>Streptomycetaceae</taxon>
        <taxon>Streptomyces</taxon>
    </lineage>
</organism>
<feature type="domain" description="HTH tetR-type" evidence="3">
    <location>
        <begin position="5"/>
        <end position="65"/>
    </location>
</feature>
<sequence length="193" mass="20493">MSSRGRAKELLTEAADTVFYEHGISSTSVDAVVEAAGVSKPTLYAHFPTKSAVVAAGLRHRHAARRAELEAWVAREDAPRRRPLAVFRWLAAWYAEGGQRGCAFLNAAVEAPQADRTIRTPVQEEKTWLLTFLSRLCAEAGCASPDDLASQLLLLIDGVAGRVVVHGPDAAPQAAADATRAAAALIDASEPAP</sequence>
<dbReference type="InterPro" id="IPR023772">
    <property type="entry name" value="DNA-bd_HTH_TetR-type_CS"/>
</dbReference>
<proteinExistence type="predicted"/>
<accession>A0A4Y3QW54</accession>
<dbReference type="InterPro" id="IPR050109">
    <property type="entry name" value="HTH-type_TetR-like_transc_reg"/>
</dbReference>
<dbReference type="GO" id="GO:0003700">
    <property type="term" value="F:DNA-binding transcription factor activity"/>
    <property type="evidence" value="ECO:0007669"/>
    <property type="project" value="TreeGrafter"/>
</dbReference>
<evidence type="ECO:0000259" key="3">
    <source>
        <dbReference type="PROSITE" id="PS50977"/>
    </source>
</evidence>
<reference evidence="4 5" key="1">
    <citation type="submission" date="2019-06" db="EMBL/GenBank/DDBJ databases">
        <title>Whole genome shotgun sequence of Streptomyces cacaoi subsp. cacaoi NBRC 12748.</title>
        <authorList>
            <person name="Hosoyama A."/>
            <person name="Uohara A."/>
            <person name="Ohji S."/>
            <person name="Ichikawa N."/>
        </authorList>
    </citation>
    <scope>NUCLEOTIDE SEQUENCE [LARGE SCALE GENOMIC DNA]</scope>
    <source>
        <strain evidence="4 5">NBRC 12748</strain>
    </source>
</reference>
<dbReference type="OrthoDB" id="4214267at2"/>
<dbReference type="PROSITE" id="PS01081">
    <property type="entry name" value="HTH_TETR_1"/>
    <property type="match status" value="1"/>
</dbReference>
<comment type="caution">
    <text evidence="4">The sequence shown here is derived from an EMBL/GenBank/DDBJ whole genome shotgun (WGS) entry which is preliminary data.</text>
</comment>
<protein>
    <submittedName>
        <fullName evidence="4">TetR family transcriptional regulator</fullName>
    </submittedName>
</protein>
<dbReference type="Gene3D" id="1.10.357.10">
    <property type="entry name" value="Tetracycline Repressor, domain 2"/>
    <property type="match status" value="1"/>
</dbReference>
<dbReference type="PROSITE" id="PS50977">
    <property type="entry name" value="HTH_TETR_2"/>
    <property type="match status" value="1"/>
</dbReference>
<evidence type="ECO:0000313" key="5">
    <source>
        <dbReference type="Proteomes" id="UP000319210"/>
    </source>
</evidence>
<dbReference type="EMBL" id="BJMM01000006">
    <property type="protein sequence ID" value="GEB49189.1"/>
    <property type="molecule type" value="Genomic_DNA"/>
</dbReference>
<dbReference type="SUPFAM" id="SSF46689">
    <property type="entry name" value="Homeodomain-like"/>
    <property type="match status" value="1"/>
</dbReference>
<dbReference type="AlphaFoldDB" id="A0A4Y3QW54"/>
<dbReference type="GO" id="GO:0000976">
    <property type="term" value="F:transcription cis-regulatory region binding"/>
    <property type="evidence" value="ECO:0007669"/>
    <property type="project" value="TreeGrafter"/>
</dbReference>
<feature type="DNA-binding region" description="H-T-H motif" evidence="2">
    <location>
        <begin position="28"/>
        <end position="47"/>
    </location>
</feature>
<dbReference type="InterPro" id="IPR001647">
    <property type="entry name" value="HTH_TetR"/>
</dbReference>
<keyword evidence="1 2" id="KW-0238">DNA-binding</keyword>